<proteinExistence type="predicted"/>
<protein>
    <submittedName>
        <fullName evidence="1">Phage tail sheath family protein</fullName>
    </submittedName>
</protein>
<dbReference type="InterPro" id="IPR052042">
    <property type="entry name" value="Tail_sheath_structural"/>
</dbReference>
<organism evidence="1 2">
    <name type="scientific">Exiguobacterium antarcticum</name>
    <dbReference type="NCBI Taxonomy" id="132920"/>
    <lineage>
        <taxon>Bacteria</taxon>
        <taxon>Bacillati</taxon>
        <taxon>Bacillota</taxon>
        <taxon>Bacilli</taxon>
        <taxon>Bacillales</taxon>
        <taxon>Bacillales Family XII. Incertae Sedis</taxon>
        <taxon>Exiguobacterium</taxon>
    </lineage>
</organism>
<dbReference type="PANTHER" id="PTHR35861">
    <property type="match status" value="1"/>
</dbReference>
<reference evidence="1 2" key="1">
    <citation type="submission" date="2023-04" db="EMBL/GenBank/DDBJ databases">
        <title>Antarctic isolates genomes.</title>
        <authorList>
            <person name="Dimov S.G."/>
        </authorList>
    </citation>
    <scope>NUCLEOTIDE SEQUENCE [LARGE SCALE GENOMIC DNA]</scope>
    <source>
        <strain evidence="1 2">AL19</strain>
    </source>
</reference>
<dbReference type="PANTHER" id="PTHR35861:SF2">
    <property type="entry name" value="FELS-2 PROPHAGE PROTEIN"/>
    <property type="match status" value="1"/>
</dbReference>
<evidence type="ECO:0000313" key="1">
    <source>
        <dbReference type="EMBL" id="MDI3234176.1"/>
    </source>
</evidence>
<accession>A0ABT6R1I7</accession>
<dbReference type="EMBL" id="JASBQV010000004">
    <property type="protein sequence ID" value="MDI3234176.1"/>
    <property type="molecule type" value="Genomic_DNA"/>
</dbReference>
<dbReference type="Proteomes" id="UP001243286">
    <property type="component" value="Unassembled WGS sequence"/>
</dbReference>
<name>A0ABT6R1I7_9BACL</name>
<gene>
    <name evidence="1" type="ORF">QK289_04080</name>
</gene>
<dbReference type="RefSeq" id="WP_282354720.1">
    <property type="nucleotide sequence ID" value="NZ_JASBQV010000004.1"/>
</dbReference>
<evidence type="ECO:0000313" key="2">
    <source>
        <dbReference type="Proteomes" id="UP001243286"/>
    </source>
</evidence>
<keyword evidence="2" id="KW-1185">Reference proteome</keyword>
<sequence>MAYEHGINLLENPTSVTPPITADSSIQVVIGTAPVHLTADPTAAVNKPILAYTRSAAVDKLGYSDNFSAFTLCEAIYASFQVASVAPVVFINVLDPAVHKVSVPTHPLTLVAGKGVVNVDGVLLNSVVVKQNATPLVKNVDYIIAFNKDGKPALTLLGTVVPANASLTLSFDKLDPSLVTETDIIGGYDAITKKYKGAELIRSVYPMFNVLPGLILAPGWSHIPEVGIILDAKAKSINGTFKAMAVCDLNSDTVKSYEDVAAWKETNGYTSEYTIACWPMVKIGDRKLHFSSVYAATIASVDARNDSVPFESPSNERFPITAAVRKDGVEVYLDQLEANHLNGNGVVTALNWNGWKTWGNNTAAYPNTTDPKDRFIAIRRMFNWWGNTFILTYFQKVDDPTNYRLIESIVDSENVRANGYVARGQIAGAVMEFREELNPVTNILNGKIVFIQRFAAFPPAEQITNILEFDPTILTNALFGGGQ</sequence>
<comment type="caution">
    <text evidence="1">The sequence shown here is derived from an EMBL/GenBank/DDBJ whole genome shotgun (WGS) entry which is preliminary data.</text>
</comment>